<gene>
    <name evidence="1" type="ORF">NPIL_396501</name>
</gene>
<reference evidence="1" key="1">
    <citation type="submission" date="2020-08" db="EMBL/GenBank/DDBJ databases">
        <title>Multicomponent nature underlies the extraordinary mechanical properties of spider dragline silk.</title>
        <authorList>
            <person name="Kono N."/>
            <person name="Nakamura H."/>
            <person name="Mori M."/>
            <person name="Yoshida Y."/>
            <person name="Ohtoshi R."/>
            <person name="Malay A.D."/>
            <person name="Moran D.A.P."/>
            <person name="Tomita M."/>
            <person name="Numata K."/>
            <person name="Arakawa K."/>
        </authorList>
    </citation>
    <scope>NUCLEOTIDE SEQUENCE</scope>
</reference>
<accession>A0A8X6N0F5</accession>
<sequence length="90" mass="10525">MQCNYYSLSRFVKVSVRNFKFQHLPDSTVKRLLLASDLLVKGRVIGWKGGECEVSDWMRWVGCRPKNAGIVPRIFRMNDALRFVYMIRAV</sequence>
<dbReference type="EMBL" id="BMAW01004173">
    <property type="protein sequence ID" value="GFS87321.1"/>
    <property type="molecule type" value="Genomic_DNA"/>
</dbReference>
<evidence type="ECO:0000313" key="1">
    <source>
        <dbReference type="EMBL" id="GFS87321.1"/>
    </source>
</evidence>
<proteinExistence type="predicted"/>
<name>A0A8X6N0F5_NEPPI</name>
<evidence type="ECO:0000313" key="2">
    <source>
        <dbReference type="Proteomes" id="UP000887013"/>
    </source>
</evidence>
<protein>
    <submittedName>
        <fullName evidence="1">Uncharacterized protein</fullName>
    </submittedName>
</protein>
<comment type="caution">
    <text evidence="1">The sequence shown here is derived from an EMBL/GenBank/DDBJ whole genome shotgun (WGS) entry which is preliminary data.</text>
</comment>
<organism evidence="1 2">
    <name type="scientific">Nephila pilipes</name>
    <name type="common">Giant wood spider</name>
    <name type="synonym">Nephila maculata</name>
    <dbReference type="NCBI Taxonomy" id="299642"/>
    <lineage>
        <taxon>Eukaryota</taxon>
        <taxon>Metazoa</taxon>
        <taxon>Ecdysozoa</taxon>
        <taxon>Arthropoda</taxon>
        <taxon>Chelicerata</taxon>
        <taxon>Arachnida</taxon>
        <taxon>Araneae</taxon>
        <taxon>Araneomorphae</taxon>
        <taxon>Entelegynae</taxon>
        <taxon>Araneoidea</taxon>
        <taxon>Nephilidae</taxon>
        <taxon>Nephila</taxon>
    </lineage>
</organism>
<dbReference type="Proteomes" id="UP000887013">
    <property type="component" value="Unassembled WGS sequence"/>
</dbReference>
<keyword evidence="2" id="KW-1185">Reference proteome</keyword>
<dbReference type="OrthoDB" id="10507769at2759"/>
<dbReference type="AlphaFoldDB" id="A0A8X6N0F5"/>